<feature type="compositionally biased region" description="Low complexity" evidence="2">
    <location>
        <begin position="378"/>
        <end position="393"/>
    </location>
</feature>
<feature type="compositionally biased region" description="Acidic residues" evidence="2">
    <location>
        <begin position="37"/>
        <end position="46"/>
    </location>
</feature>
<evidence type="ECO:0000313" key="5">
    <source>
        <dbReference type="Proteomes" id="UP000237347"/>
    </source>
</evidence>
<dbReference type="AlphaFoldDB" id="A0AAW0KK05"/>
<feature type="compositionally biased region" description="Polar residues" evidence="2">
    <location>
        <begin position="276"/>
        <end position="287"/>
    </location>
</feature>
<reference evidence="4 5" key="1">
    <citation type="journal article" date="2018" name="Sci. Data">
        <title>The draft genome sequence of cork oak.</title>
        <authorList>
            <person name="Ramos A.M."/>
            <person name="Usie A."/>
            <person name="Barbosa P."/>
            <person name="Barros P.M."/>
            <person name="Capote T."/>
            <person name="Chaves I."/>
            <person name="Simoes F."/>
            <person name="Abreu I."/>
            <person name="Carrasquinho I."/>
            <person name="Faro C."/>
            <person name="Guimaraes J.B."/>
            <person name="Mendonca D."/>
            <person name="Nobrega F."/>
            <person name="Rodrigues L."/>
            <person name="Saibo N.J.M."/>
            <person name="Varela M.C."/>
            <person name="Egas C."/>
            <person name="Matos J."/>
            <person name="Miguel C.M."/>
            <person name="Oliveira M.M."/>
            <person name="Ricardo C.P."/>
            <person name="Goncalves S."/>
        </authorList>
    </citation>
    <scope>NUCLEOTIDE SEQUENCE [LARGE SCALE GENOMIC DNA]</scope>
    <source>
        <strain evidence="5">cv. HL8</strain>
    </source>
</reference>
<dbReference type="Pfam" id="PF07223">
    <property type="entry name" value="DUF1421"/>
    <property type="match status" value="1"/>
</dbReference>
<evidence type="ECO:0000256" key="2">
    <source>
        <dbReference type="SAM" id="MobiDB-lite"/>
    </source>
</evidence>
<feature type="region of interest" description="Disordered" evidence="2">
    <location>
        <begin position="376"/>
        <end position="395"/>
    </location>
</feature>
<dbReference type="InterPro" id="IPR010820">
    <property type="entry name" value="DUF1421"/>
</dbReference>
<dbReference type="PANTHER" id="PTHR31805">
    <property type="entry name" value="RECEPTOR-LIKE KINASE, PUTATIVE (DUF1421)-RELATED"/>
    <property type="match status" value="1"/>
</dbReference>
<evidence type="ECO:0000313" key="4">
    <source>
        <dbReference type="EMBL" id="KAK7839003.1"/>
    </source>
</evidence>
<accession>A0AAW0KK05</accession>
<evidence type="ECO:0000259" key="3">
    <source>
        <dbReference type="Pfam" id="PF07223"/>
    </source>
</evidence>
<dbReference type="PANTHER" id="PTHR31805:SF15">
    <property type="entry name" value="DUF1421 DOMAIN-CONTAINING PROTEIN"/>
    <property type="match status" value="1"/>
</dbReference>
<comment type="caution">
    <text evidence="4">The sequence shown here is derived from an EMBL/GenBank/DDBJ whole genome shotgun (WGS) entry which is preliminary data.</text>
</comment>
<dbReference type="Proteomes" id="UP000237347">
    <property type="component" value="Unassembled WGS sequence"/>
</dbReference>
<organism evidence="4 5">
    <name type="scientific">Quercus suber</name>
    <name type="common">Cork oak</name>
    <dbReference type="NCBI Taxonomy" id="58331"/>
    <lineage>
        <taxon>Eukaryota</taxon>
        <taxon>Viridiplantae</taxon>
        <taxon>Streptophyta</taxon>
        <taxon>Embryophyta</taxon>
        <taxon>Tracheophyta</taxon>
        <taxon>Spermatophyta</taxon>
        <taxon>Magnoliopsida</taxon>
        <taxon>eudicotyledons</taxon>
        <taxon>Gunneridae</taxon>
        <taxon>Pentapetalae</taxon>
        <taxon>rosids</taxon>
        <taxon>fabids</taxon>
        <taxon>Fagales</taxon>
        <taxon>Fagaceae</taxon>
        <taxon>Quercus</taxon>
    </lineage>
</organism>
<gene>
    <name evidence="4" type="ORF">CFP56_018867</name>
</gene>
<feature type="domain" description="DUF1421" evidence="3">
    <location>
        <begin position="397"/>
        <end position="440"/>
    </location>
</feature>
<feature type="compositionally biased region" description="Polar residues" evidence="2">
    <location>
        <begin position="295"/>
        <end position="311"/>
    </location>
</feature>
<feature type="region of interest" description="Disordered" evidence="2">
    <location>
        <begin position="203"/>
        <end position="340"/>
    </location>
</feature>
<feature type="compositionally biased region" description="Low complexity" evidence="2">
    <location>
        <begin position="239"/>
        <end position="252"/>
    </location>
</feature>
<name>A0AAW0KK05_QUESU</name>
<keyword evidence="1" id="KW-0175">Coiled coil</keyword>
<feature type="compositionally biased region" description="Basic and acidic residues" evidence="2">
    <location>
        <begin position="1"/>
        <end position="19"/>
    </location>
</feature>
<sequence>MRSSEFMDKQITELSRSHSQDFSLFPNPHHHHHHNDDDDDDDDDELSPTFRFHPIRPVVSTHQSHADDSESLISAIDRKMKEMGENLMHAVEGISARLTQLENRTRRIENSVDDLKDSIESRHGSSDGKLRELHNILTQQSHQPVPIPVVSPQQLPALPFNIFPNVPLQNSSPTSSATAAQIPIQLSQNPIPSLLQPESYYSTPVHTQESTHQQYHLPPMQQPPPPPYQHYHPEPQLPPTSQVSQPPQQHPSLGFVNPQVHCPSSHHPEEIVPYMPSQSYPPSNHRSPQAPGIASPSQQYYLGSSQQMQDQPSHDPNFGFPSSSRHSQPPGHSHFYEHSYSGYPSHYNSSTMKPLQSGESSNSRLPTAQILPHALPISSSVDDGSSSSGTRDSIPTDDVVDKVVAMGFRRDLVRATVRKLTETGQSVDLNVVLDRMMNGGELESHGSRFGK</sequence>
<proteinExistence type="predicted"/>
<dbReference type="EMBL" id="PKMF04000293">
    <property type="protein sequence ID" value="KAK7839003.1"/>
    <property type="molecule type" value="Genomic_DNA"/>
</dbReference>
<keyword evidence="5" id="KW-1185">Reference proteome</keyword>
<evidence type="ECO:0000256" key="1">
    <source>
        <dbReference type="SAM" id="Coils"/>
    </source>
</evidence>
<feature type="coiled-coil region" evidence="1">
    <location>
        <begin position="91"/>
        <end position="118"/>
    </location>
</feature>
<feature type="region of interest" description="Disordered" evidence="2">
    <location>
        <begin position="1"/>
        <end position="50"/>
    </location>
</feature>
<protein>
    <recommendedName>
        <fullName evidence="3">DUF1421 domain-containing protein</fullName>
    </recommendedName>
</protein>